<keyword evidence="14" id="KW-0539">Nucleus</keyword>
<keyword evidence="9" id="KW-0479">Metal-binding</keyword>
<comment type="subcellular location">
    <subcellularLocation>
        <location evidence="1">Nucleus</location>
        <location evidence="1">Nucleolus</location>
    </subcellularLocation>
</comment>
<gene>
    <name evidence="16" type="ORF">g.16245</name>
</gene>
<evidence type="ECO:0000256" key="7">
    <source>
        <dbReference type="ARBA" id="ARBA00022691"/>
    </source>
</evidence>
<evidence type="ECO:0000256" key="6">
    <source>
        <dbReference type="ARBA" id="ARBA00022679"/>
    </source>
</evidence>
<keyword evidence="13 15" id="KW-0694">RNA-binding</keyword>
<dbReference type="GO" id="GO:0005730">
    <property type="term" value="C:nucleolus"/>
    <property type="evidence" value="ECO:0007669"/>
    <property type="project" value="UniProtKB-SubCell"/>
</dbReference>
<dbReference type="InterPro" id="IPR002905">
    <property type="entry name" value="Trm1"/>
</dbReference>
<evidence type="ECO:0000256" key="14">
    <source>
        <dbReference type="ARBA" id="ARBA00023242"/>
    </source>
</evidence>
<protein>
    <submittedName>
        <fullName evidence="16">Uncharacterized protein</fullName>
    </submittedName>
</protein>
<evidence type="ECO:0000256" key="11">
    <source>
        <dbReference type="ARBA" id="ARBA00022833"/>
    </source>
</evidence>
<dbReference type="SUPFAM" id="SSF53335">
    <property type="entry name" value="S-adenosyl-L-methionine-dependent methyltransferases"/>
    <property type="match status" value="1"/>
</dbReference>
<dbReference type="PROSITE" id="PS51626">
    <property type="entry name" value="SAM_MT_TRM1"/>
    <property type="match status" value="1"/>
</dbReference>
<evidence type="ECO:0000256" key="12">
    <source>
        <dbReference type="ARBA" id="ARBA00022843"/>
    </source>
</evidence>
<evidence type="ECO:0000256" key="10">
    <source>
        <dbReference type="ARBA" id="ARBA00022771"/>
    </source>
</evidence>
<name>A0A1B6MIC3_9HEMI</name>
<dbReference type="GO" id="GO:0000049">
    <property type="term" value="F:tRNA binding"/>
    <property type="evidence" value="ECO:0007669"/>
    <property type="project" value="UniProtKB-UniRule"/>
</dbReference>
<proteinExistence type="inferred from homology"/>
<dbReference type="PANTHER" id="PTHR10631:SF1">
    <property type="entry name" value="TRMT1-LIKE PROTEIN"/>
    <property type="match status" value="1"/>
</dbReference>
<keyword evidence="5 15" id="KW-0489">Methyltransferase</keyword>
<evidence type="ECO:0000256" key="15">
    <source>
        <dbReference type="PROSITE-ProRule" id="PRU00958"/>
    </source>
</evidence>
<keyword evidence="7 15" id="KW-0949">S-adenosyl-L-methionine</keyword>
<evidence type="ECO:0000256" key="5">
    <source>
        <dbReference type="ARBA" id="ARBA00022603"/>
    </source>
</evidence>
<accession>A0A1B6MIC3</accession>
<dbReference type="AlphaFoldDB" id="A0A1B6MIC3"/>
<dbReference type="Gene3D" id="3.30.56.70">
    <property type="entry name" value="N2,N2-dimethylguanosine tRNA methyltransferase, C-terminal domain"/>
    <property type="match status" value="1"/>
</dbReference>
<keyword evidence="10" id="KW-0863">Zinc-finger</keyword>
<evidence type="ECO:0000256" key="9">
    <source>
        <dbReference type="ARBA" id="ARBA00022723"/>
    </source>
</evidence>
<keyword evidence="8 15" id="KW-0819">tRNA processing</keyword>
<reference evidence="16" key="1">
    <citation type="submission" date="2015-11" db="EMBL/GenBank/DDBJ databases">
        <title>De novo transcriptome assembly of four potential Pierce s Disease insect vectors from Arizona vineyards.</title>
        <authorList>
            <person name="Tassone E.E."/>
        </authorList>
    </citation>
    <scope>NUCLEOTIDE SEQUENCE</scope>
</reference>
<dbReference type="Pfam" id="PF02005">
    <property type="entry name" value="TRM"/>
    <property type="match status" value="1"/>
</dbReference>
<dbReference type="EMBL" id="GEBQ01004267">
    <property type="protein sequence ID" value="JAT35710.1"/>
    <property type="molecule type" value="Transcribed_RNA"/>
</dbReference>
<dbReference type="GO" id="GO:0008270">
    <property type="term" value="F:zinc ion binding"/>
    <property type="evidence" value="ECO:0007669"/>
    <property type="project" value="UniProtKB-KW"/>
</dbReference>
<evidence type="ECO:0000256" key="1">
    <source>
        <dbReference type="ARBA" id="ARBA00004604"/>
    </source>
</evidence>
<organism evidence="16">
    <name type="scientific">Graphocephala atropunctata</name>
    <dbReference type="NCBI Taxonomy" id="36148"/>
    <lineage>
        <taxon>Eukaryota</taxon>
        <taxon>Metazoa</taxon>
        <taxon>Ecdysozoa</taxon>
        <taxon>Arthropoda</taxon>
        <taxon>Hexapoda</taxon>
        <taxon>Insecta</taxon>
        <taxon>Pterygota</taxon>
        <taxon>Neoptera</taxon>
        <taxon>Paraneoptera</taxon>
        <taxon>Hemiptera</taxon>
        <taxon>Auchenorrhyncha</taxon>
        <taxon>Membracoidea</taxon>
        <taxon>Cicadellidae</taxon>
        <taxon>Cicadellinae</taxon>
        <taxon>Cicadellini</taxon>
        <taxon>Graphocephala</taxon>
    </lineage>
</organism>
<comment type="similarity">
    <text evidence="15">Belongs to the class I-like SAM-binding methyltransferase superfamily. Trm1 family.</text>
</comment>
<evidence type="ECO:0000256" key="13">
    <source>
        <dbReference type="ARBA" id="ARBA00022884"/>
    </source>
</evidence>
<dbReference type="PANTHER" id="PTHR10631">
    <property type="entry name" value="N 2 ,N 2 -DIMETHYLGUANOSINE TRNA METHYLTRANSFERASE"/>
    <property type="match status" value="1"/>
</dbReference>
<keyword evidence="12" id="KW-0832">Ubl conjugation</keyword>
<evidence type="ECO:0000256" key="4">
    <source>
        <dbReference type="ARBA" id="ARBA00022555"/>
    </source>
</evidence>
<evidence type="ECO:0000256" key="8">
    <source>
        <dbReference type="ARBA" id="ARBA00022694"/>
    </source>
</evidence>
<evidence type="ECO:0000256" key="2">
    <source>
        <dbReference type="ARBA" id="ARBA00022499"/>
    </source>
</evidence>
<evidence type="ECO:0000256" key="3">
    <source>
        <dbReference type="ARBA" id="ARBA00022553"/>
    </source>
</evidence>
<dbReference type="InterPro" id="IPR029063">
    <property type="entry name" value="SAM-dependent_MTases_sf"/>
</dbReference>
<keyword evidence="3" id="KW-0597">Phosphoprotein</keyword>
<keyword evidence="6 15" id="KW-0808">Transferase</keyword>
<evidence type="ECO:0000313" key="16">
    <source>
        <dbReference type="EMBL" id="JAT35710.1"/>
    </source>
</evidence>
<keyword evidence="11" id="KW-0862">Zinc</keyword>
<dbReference type="GO" id="GO:0002940">
    <property type="term" value="P:tRNA N2-guanine methylation"/>
    <property type="evidence" value="ECO:0007669"/>
    <property type="project" value="TreeGrafter"/>
</dbReference>
<dbReference type="GO" id="GO:0016423">
    <property type="term" value="F:tRNA (guanine) methyltransferase activity"/>
    <property type="evidence" value="ECO:0007669"/>
    <property type="project" value="InterPro"/>
</dbReference>
<keyword evidence="4 15" id="KW-0820">tRNA-binding</keyword>
<dbReference type="InterPro" id="IPR042296">
    <property type="entry name" value="tRNA_met_Trm1_C"/>
</dbReference>
<keyword evidence="2" id="KW-1017">Isopeptide bond</keyword>
<sequence length="179" mass="20166">QSVGRTILALGPLWADDIGSSSFVALLLPHFSHSLYLTTFFQEFLAELRCNSCNAKEEILNNTATENLKPNNEDNKETIVRSLTQSYNNPLKRKAETDQCDLKNKLNKLENGDTKPAPPFYYNLHKHKPKGAQKLLKVDKIIDVLQQSGFRASRTHFDRAAVKTNGTLKELHSVLSQVT</sequence>
<feature type="non-terminal residue" evidence="16">
    <location>
        <position position="1"/>
    </location>
</feature>